<dbReference type="Proteomes" id="UP000235994">
    <property type="component" value="Unassembled WGS sequence"/>
</dbReference>
<dbReference type="InterPro" id="IPR040079">
    <property type="entry name" value="Glutathione_S-Trfase"/>
</dbReference>
<dbReference type="FunFam" id="3.40.30.10:FF:000039">
    <property type="entry name" value="Glutathione S-transferase domain"/>
    <property type="match status" value="1"/>
</dbReference>
<dbReference type="Gene3D" id="3.40.30.10">
    <property type="entry name" value="Glutaredoxin"/>
    <property type="match status" value="1"/>
</dbReference>
<dbReference type="SUPFAM" id="SSF47616">
    <property type="entry name" value="GST C-terminal domain-like"/>
    <property type="match status" value="1"/>
</dbReference>
<comment type="similarity">
    <text evidence="1">Belongs to the GST superfamily.</text>
</comment>
<gene>
    <name evidence="5" type="ORF">C1I89_30285</name>
</gene>
<proteinExistence type="inferred from homology"/>
<evidence type="ECO:0000313" key="6">
    <source>
        <dbReference type="Proteomes" id="UP000235994"/>
    </source>
</evidence>
<dbReference type="Pfam" id="PF13410">
    <property type="entry name" value="GST_C_2"/>
    <property type="match status" value="1"/>
</dbReference>
<dbReference type="CDD" id="cd03047">
    <property type="entry name" value="GST_N_2"/>
    <property type="match status" value="1"/>
</dbReference>
<dbReference type="PROSITE" id="PS50404">
    <property type="entry name" value="GST_NTER"/>
    <property type="match status" value="1"/>
</dbReference>
<evidence type="ECO:0000259" key="4">
    <source>
        <dbReference type="PROSITE" id="PS50405"/>
    </source>
</evidence>
<evidence type="ECO:0000256" key="1">
    <source>
        <dbReference type="ARBA" id="ARBA00007409"/>
    </source>
</evidence>
<dbReference type="InterPro" id="IPR004045">
    <property type="entry name" value="Glutathione_S-Trfase_N"/>
</dbReference>
<protein>
    <submittedName>
        <fullName evidence="5">Glutathione S-transferase</fullName>
    </submittedName>
</protein>
<evidence type="ECO:0000256" key="2">
    <source>
        <dbReference type="ARBA" id="ARBA00022679"/>
    </source>
</evidence>
<dbReference type="Pfam" id="PF13409">
    <property type="entry name" value="GST_N_2"/>
    <property type="match status" value="1"/>
</dbReference>
<accession>A0A2N8K9X4</accession>
<dbReference type="EMBL" id="POQS01000010">
    <property type="protein sequence ID" value="PND30255.1"/>
    <property type="molecule type" value="Genomic_DNA"/>
</dbReference>
<feature type="domain" description="GST C-terminal" evidence="4">
    <location>
        <begin position="86"/>
        <end position="207"/>
    </location>
</feature>
<dbReference type="PANTHER" id="PTHR44051">
    <property type="entry name" value="GLUTATHIONE S-TRANSFERASE-RELATED"/>
    <property type="match status" value="1"/>
</dbReference>
<dbReference type="AlphaFoldDB" id="A0A2N8K9X4"/>
<dbReference type="GO" id="GO:0016740">
    <property type="term" value="F:transferase activity"/>
    <property type="evidence" value="ECO:0007669"/>
    <property type="project" value="UniProtKB-KW"/>
</dbReference>
<dbReference type="SUPFAM" id="SSF52833">
    <property type="entry name" value="Thioredoxin-like"/>
    <property type="match status" value="1"/>
</dbReference>
<organism evidence="5 6">
    <name type="scientific">Achromobacter pulmonis</name>
    <dbReference type="NCBI Taxonomy" id="1389932"/>
    <lineage>
        <taxon>Bacteria</taxon>
        <taxon>Pseudomonadati</taxon>
        <taxon>Pseudomonadota</taxon>
        <taxon>Betaproteobacteria</taxon>
        <taxon>Burkholderiales</taxon>
        <taxon>Alcaligenaceae</taxon>
        <taxon>Achromobacter</taxon>
    </lineage>
</organism>
<keyword evidence="2 5" id="KW-0808">Transferase</keyword>
<sequence>MLKILGKASSINVRKVLWTCAELRLPFEREDWGSGFRPTQEPGFLALNPNAMVPVIQDGDFVLWESNSIIRYLASQYGGQALYPAEPKLRARVDQWLDWQASDLNRSWSYAFMALARQSAAHRDAAAIEASCQAWSRFMGILDQRLQQTGAYVSGAAFTLADVAVGLSVNRWFLTPFDKPRLPAVEAYYDRLAEREGYRQHGRNGTV</sequence>
<dbReference type="RefSeq" id="WP_102775964.1">
    <property type="nucleotide sequence ID" value="NZ_POQS01000010.1"/>
</dbReference>
<reference evidence="5 6" key="1">
    <citation type="submission" date="2018-01" db="EMBL/GenBank/DDBJ databases">
        <title>The draft genome of an aniline degradation strain ANB-1.</title>
        <authorList>
            <person name="Zhang L."/>
            <person name="Jiang J."/>
        </authorList>
    </citation>
    <scope>NUCLEOTIDE SEQUENCE [LARGE SCALE GENOMIC DNA]</scope>
    <source>
        <strain evidence="5 6">ANB-1</strain>
    </source>
</reference>
<comment type="caution">
    <text evidence="5">The sequence shown here is derived from an EMBL/GenBank/DDBJ whole genome shotgun (WGS) entry which is preliminary data.</text>
</comment>
<evidence type="ECO:0000313" key="5">
    <source>
        <dbReference type="EMBL" id="PND30255.1"/>
    </source>
</evidence>
<dbReference type="Gene3D" id="1.20.1050.10">
    <property type="match status" value="1"/>
</dbReference>
<dbReference type="InterPro" id="IPR010987">
    <property type="entry name" value="Glutathione-S-Trfase_C-like"/>
</dbReference>
<dbReference type="InterPro" id="IPR036282">
    <property type="entry name" value="Glutathione-S-Trfase_C_sf"/>
</dbReference>
<dbReference type="SFLD" id="SFLDG00358">
    <property type="entry name" value="Main_(cytGST)"/>
    <property type="match status" value="1"/>
</dbReference>
<dbReference type="InterPro" id="IPR036249">
    <property type="entry name" value="Thioredoxin-like_sf"/>
</dbReference>
<dbReference type="SFLD" id="SFLDG01150">
    <property type="entry name" value="Main.1:_Beta-like"/>
    <property type="match status" value="1"/>
</dbReference>
<dbReference type="PROSITE" id="PS50405">
    <property type="entry name" value="GST_CTER"/>
    <property type="match status" value="1"/>
</dbReference>
<feature type="domain" description="GST N-terminal" evidence="3">
    <location>
        <begin position="1"/>
        <end position="81"/>
    </location>
</feature>
<dbReference type="PANTHER" id="PTHR44051:SF19">
    <property type="entry name" value="DISULFIDE-BOND OXIDOREDUCTASE YFCG"/>
    <property type="match status" value="1"/>
</dbReference>
<dbReference type="SFLD" id="SFLDS00019">
    <property type="entry name" value="Glutathione_Transferase_(cytos"/>
    <property type="match status" value="1"/>
</dbReference>
<keyword evidence="6" id="KW-1185">Reference proteome</keyword>
<name>A0A2N8K9X4_9BURK</name>
<evidence type="ECO:0000259" key="3">
    <source>
        <dbReference type="PROSITE" id="PS50404"/>
    </source>
</evidence>